<dbReference type="EMBL" id="CP016438">
    <property type="protein sequence ID" value="ANS70807.1"/>
    <property type="molecule type" value="Genomic_DNA"/>
</dbReference>
<dbReference type="STRING" id="1915.SLINC_0007"/>
<evidence type="ECO:0000313" key="3">
    <source>
        <dbReference type="EMBL" id="ANS70807.1"/>
    </source>
</evidence>
<evidence type="ECO:0000256" key="1">
    <source>
        <dbReference type="SAM" id="MobiDB-lite"/>
    </source>
</evidence>
<feature type="compositionally biased region" description="Low complexity" evidence="1">
    <location>
        <begin position="48"/>
        <end position="66"/>
    </location>
</feature>
<reference evidence="2 4" key="1">
    <citation type="submission" date="2016-07" db="EMBL/GenBank/DDBJ databases">
        <title>Enhancement of antibiotic productionsby engineered nitrateutilization in actinobacteria.</title>
        <authorList>
            <person name="Meng S.C."/>
        </authorList>
    </citation>
    <scope>NUCLEOTIDE SEQUENCE [LARGE SCALE GENOMIC DNA]</scope>
    <source>
        <strain evidence="2 4">NRRL 2936</strain>
    </source>
</reference>
<dbReference type="SUPFAM" id="SSF51395">
    <property type="entry name" value="FMN-linked oxidoreductases"/>
    <property type="match status" value="1"/>
</dbReference>
<dbReference type="KEGG" id="sls:SLINC_8583"/>
<evidence type="ECO:0000313" key="4">
    <source>
        <dbReference type="Proteomes" id="UP000092598"/>
    </source>
</evidence>
<dbReference type="RefSeq" id="WP_067424981.1">
    <property type="nucleotide sequence ID" value="NZ_CP016438.1"/>
</dbReference>
<gene>
    <name evidence="2" type="ORF">SLINC_0007</name>
    <name evidence="3" type="ORF">SLINC_8583</name>
</gene>
<protein>
    <submittedName>
        <fullName evidence="2">NADH:flavin oxidoreductase/NADH oxidase</fullName>
    </submittedName>
</protein>
<proteinExistence type="predicted"/>
<dbReference type="Proteomes" id="UP000092598">
    <property type="component" value="Chromosome"/>
</dbReference>
<name>A0A1B1M0Y3_STRLN</name>
<accession>A0A1B1M0Y3</accession>
<dbReference type="EMBL" id="CP016438">
    <property type="protein sequence ID" value="ANS62231.1"/>
    <property type="molecule type" value="Genomic_DNA"/>
</dbReference>
<dbReference type="Gene3D" id="3.20.20.70">
    <property type="entry name" value="Aldolase class I"/>
    <property type="match status" value="1"/>
</dbReference>
<keyword evidence="4" id="KW-1185">Reference proteome</keyword>
<dbReference type="AlphaFoldDB" id="A0A1B1M0Y3"/>
<dbReference type="KEGG" id="sls:SLINC_0007"/>
<dbReference type="InterPro" id="IPR013785">
    <property type="entry name" value="Aldolase_TIM"/>
</dbReference>
<evidence type="ECO:0000313" key="2">
    <source>
        <dbReference type="EMBL" id="ANS62231.1"/>
    </source>
</evidence>
<organism evidence="2 4">
    <name type="scientific">Streptomyces lincolnensis</name>
    <dbReference type="NCBI Taxonomy" id="1915"/>
    <lineage>
        <taxon>Bacteria</taxon>
        <taxon>Bacillati</taxon>
        <taxon>Actinomycetota</taxon>
        <taxon>Actinomycetes</taxon>
        <taxon>Kitasatosporales</taxon>
        <taxon>Streptomycetaceae</taxon>
        <taxon>Streptomyces</taxon>
    </lineage>
</organism>
<sequence>MWPNTLILNRAGTDIATRAKDIDNGIADVITVGSMALANPDLVERLHPSTAAARPATPTTPPTHTA</sequence>
<feature type="region of interest" description="Disordered" evidence="1">
    <location>
        <begin position="46"/>
        <end position="66"/>
    </location>
</feature>